<dbReference type="GO" id="GO:0016787">
    <property type="term" value="F:hydrolase activity"/>
    <property type="evidence" value="ECO:0007669"/>
    <property type="project" value="UniProtKB-KW"/>
</dbReference>
<keyword evidence="2" id="KW-1003">Cell membrane</keyword>
<dbReference type="Proteomes" id="UP001058533">
    <property type="component" value="Chromosome"/>
</dbReference>
<gene>
    <name evidence="10" type="primary">xrtA</name>
    <name evidence="10" type="ORF">NMP03_03135</name>
</gene>
<feature type="transmembrane region" description="Helical" evidence="8">
    <location>
        <begin position="24"/>
        <end position="42"/>
    </location>
</feature>
<feature type="transmembrane region" description="Helical" evidence="8">
    <location>
        <begin position="196"/>
        <end position="215"/>
    </location>
</feature>
<dbReference type="InterPro" id="IPR019127">
    <property type="entry name" value="Exosortase"/>
</dbReference>
<proteinExistence type="predicted"/>
<feature type="transmembrane region" description="Helical" evidence="8">
    <location>
        <begin position="262"/>
        <end position="283"/>
    </location>
</feature>
<keyword evidence="6 8" id="KW-1133">Transmembrane helix</keyword>
<keyword evidence="5 10" id="KW-0378">Hydrolase</keyword>
<evidence type="ECO:0000313" key="11">
    <source>
        <dbReference type="Proteomes" id="UP001058533"/>
    </source>
</evidence>
<evidence type="ECO:0000256" key="4">
    <source>
        <dbReference type="ARBA" id="ARBA00022692"/>
    </source>
</evidence>
<evidence type="ECO:0000256" key="7">
    <source>
        <dbReference type="ARBA" id="ARBA00023136"/>
    </source>
</evidence>
<keyword evidence="11" id="KW-1185">Reference proteome</keyword>
<evidence type="ECO:0000259" key="9">
    <source>
        <dbReference type="Pfam" id="PF11984"/>
    </source>
</evidence>
<keyword evidence="7 8" id="KW-0472">Membrane</keyword>
<feature type="transmembrane region" description="Helical" evidence="8">
    <location>
        <begin position="121"/>
        <end position="145"/>
    </location>
</feature>
<feature type="transmembrane region" description="Helical" evidence="8">
    <location>
        <begin position="48"/>
        <end position="70"/>
    </location>
</feature>
<keyword evidence="3" id="KW-0645">Protease</keyword>
<evidence type="ECO:0000256" key="1">
    <source>
        <dbReference type="ARBA" id="ARBA00004651"/>
    </source>
</evidence>
<protein>
    <submittedName>
        <fullName evidence="10">Exosortase A</fullName>
        <ecNumber evidence="10">3.4.22.-</ecNumber>
    </submittedName>
</protein>
<dbReference type="InterPro" id="IPR013426">
    <property type="entry name" value="EpsH-like"/>
</dbReference>
<accession>A0ABY5L8D9</accession>
<feature type="transmembrane region" description="Helical" evidence="8">
    <location>
        <begin position="222"/>
        <end position="242"/>
    </location>
</feature>
<name>A0ABY5L8D9_9SPHN</name>
<dbReference type="NCBIfam" id="TIGR02914">
    <property type="entry name" value="EpsI_fam"/>
    <property type="match status" value="1"/>
</dbReference>
<dbReference type="Pfam" id="PF11984">
    <property type="entry name" value="DUF3485"/>
    <property type="match status" value="1"/>
</dbReference>
<feature type="transmembrane region" description="Helical" evidence="8">
    <location>
        <begin position="82"/>
        <end position="101"/>
    </location>
</feature>
<dbReference type="NCBIfam" id="TIGR03109">
    <property type="entry name" value="exosort_XrtA"/>
    <property type="match status" value="1"/>
</dbReference>
<feature type="transmembrane region" description="Helical" evidence="8">
    <location>
        <begin position="157"/>
        <end position="176"/>
    </location>
</feature>
<sequence>MTIAISAADFARAGGFDVRWRRHAAFLAFAWAAILLIFARDVADLADIYWNSTTFGHCLFILPVVGWLVWQRKEALPAVPVAAWWPALALVALGALGWFVGEIAGVALARHLGLVLMLQGAVVTILGPQVACALLFPIAYLLFLVPFGEAFEAPLQDVTVALLMPMLHAAGVPAVVDGVLITTPKGYFEVAEACSGAKFLIAMLAYGVLVANVCFVSWPRRAAFMVVAIVVPILANGVRAWGTIYAAELTSVEAATGFDHIVYGWVFFAFVMVAVLAIGWRWFDRDPDAAWFDASRLQAIPRRTTDVFRATGFVIAIAVAAAGWAHAIDARAAPLPDRIALPEVPGWTRVPTATAAPWVPNYPGADRFAMARYGDGSGATVDLAIAVYANQHEGKELVGFGIGAIRENDRWIRVHDLPDLAGGAALRMTHAGPIERETVTWHRIGATLTGDARRVKLETLRVKLTGDDSRAVAVLASTVRVPGQDSRAVLERFVAAAGPIERMADRASGRR</sequence>
<dbReference type="InterPro" id="IPR017540">
    <property type="entry name" value="Exosortase-1"/>
</dbReference>
<evidence type="ECO:0000256" key="8">
    <source>
        <dbReference type="SAM" id="Phobius"/>
    </source>
</evidence>
<dbReference type="Pfam" id="PF09721">
    <property type="entry name" value="Exosortase_EpsH"/>
    <property type="match status" value="1"/>
</dbReference>
<dbReference type="InterPro" id="IPR014263">
    <property type="entry name" value="Methanolan_biosynth_EpsI"/>
</dbReference>
<dbReference type="EC" id="3.4.22.-" evidence="10"/>
<dbReference type="RefSeq" id="WP_256507083.1">
    <property type="nucleotide sequence ID" value="NZ_CP101740.1"/>
</dbReference>
<feature type="domain" description="Methanolan biosynthesis EpsI" evidence="9">
    <location>
        <begin position="314"/>
        <end position="499"/>
    </location>
</feature>
<keyword evidence="4 8" id="KW-0812">Transmembrane</keyword>
<reference evidence="10" key="1">
    <citation type="submission" date="2022-07" db="EMBL/GenBank/DDBJ databases">
        <title>Sphingomonas sp. nov., a novel bacterium isolated from the north slope of the Mount Everest.</title>
        <authorList>
            <person name="Cui X."/>
            <person name="Liu Y."/>
        </authorList>
    </citation>
    <scope>NUCLEOTIDE SEQUENCE</scope>
    <source>
        <strain evidence="10">S5-59</strain>
    </source>
</reference>
<dbReference type="InterPro" id="IPR026392">
    <property type="entry name" value="Exo/Archaeosortase_dom"/>
</dbReference>
<comment type="subcellular location">
    <subcellularLocation>
        <location evidence="1">Cell membrane</location>
        <topology evidence="1">Multi-pass membrane protein</topology>
    </subcellularLocation>
</comment>
<feature type="transmembrane region" description="Helical" evidence="8">
    <location>
        <begin position="307"/>
        <end position="327"/>
    </location>
</feature>
<evidence type="ECO:0000256" key="5">
    <source>
        <dbReference type="ARBA" id="ARBA00022801"/>
    </source>
</evidence>
<dbReference type="NCBIfam" id="TIGR02602">
    <property type="entry name" value="8TM_EpsH"/>
    <property type="match status" value="1"/>
</dbReference>
<evidence type="ECO:0000256" key="3">
    <source>
        <dbReference type="ARBA" id="ARBA00022670"/>
    </source>
</evidence>
<organism evidence="10 11">
    <name type="scientific">Sphingomonas qomolangmaensis</name>
    <dbReference type="NCBI Taxonomy" id="2918765"/>
    <lineage>
        <taxon>Bacteria</taxon>
        <taxon>Pseudomonadati</taxon>
        <taxon>Pseudomonadota</taxon>
        <taxon>Alphaproteobacteria</taxon>
        <taxon>Sphingomonadales</taxon>
        <taxon>Sphingomonadaceae</taxon>
        <taxon>Sphingomonas</taxon>
    </lineage>
</organism>
<dbReference type="EMBL" id="CP101740">
    <property type="protein sequence ID" value="UUL83240.1"/>
    <property type="molecule type" value="Genomic_DNA"/>
</dbReference>
<evidence type="ECO:0000256" key="2">
    <source>
        <dbReference type="ARBA" id="ARBA00022475"/>
    </source>
</evidence>
<dbReference type="NCBIfam" id="TIGR04178">
    <property type="entry name" value="exo_archaeo"/>
    <property type="match status" value="1"/>
</dbReference>
<evidence type="ECO:0000256" key="6">
    <source>
        <dbReference type="ARBA" id="ARBA00022989"/>
    </source>
</evidence>
<evidence type="ECO:0000313" key="10">
    <source>
        <dbReference type="EMBL" id="UUL83240.1"/>
    </source>
</evidence>